<organism evidence="1 2">
    <name type="scientific">Rhipicephalus microplus</name>
    <name type="common">Cattle tick</name>
    <name type="synonym">Boophilus microplus</name>
    <dbReference type="NCBI Taxonomy" id="6941"/>
    <lineage>
        <taxon>Eukaryota</taxon>
        <taxon>Metazoa</taxon>
        <taxon>Ecdysozoa</taxon>
        <taxon>Arthropoda</taxon>
        <taxon>Chelicerata</taxon>
        <taxon>Arachnida</taxon>
        <taxon>Acari</taxon>
        <taxon>Parasitiformes</taxon>
        <taxon>Ixodida</taxon>
        <taxon>Ixodoidea</taxon>
        <taxon>Ixodidae</taxon>
        <taxon>Rhipicephalinae</taxon>
        <taxon>Rhipicephalus</taxon>
        <taxon>Boophilus</taxon>
    </lineage>
</organism>
<sequence length="122" mass="13842">MNLAFRHPTSQLRCVWAQACAASRRLNVTWSLDTDNLAITCGDVTLSASHRCHVMLLIRQVLTADIDRALHGRANQEKVMTCVVAHQASSHFLRLGAYTHFADWRFVYFVRLNLLSLDVSNM</sequence>
<keyword evidence="2" id="KW-1185">Reference proteome</keyword>
<protein>
    <submittedName>
        <fullName evidence="1">Uncharacterized protein</fullName>
    </submittedName>
</protein>
<dbReference type="Proteomes" id="UP000821866">
    <property type="component" value="Chromosome 4"/>
</dbReference>
<evidence type="ECO:0000313" key="2">
    <source>
        <dbReference type="Proteomes" id="UP000821866"/>
    </source>
</evidence>
<dbReference type="EMBL" id="JABSTU010000006">
    <property type="protein sequence ID" value="KAH8027007.1"/>
    <property type="molecule type" value="Genomic_DNA"/>
</dbReference>
<proteinExistence type="predicted"/>
<reference evidence="1" key="1">
    <citation type="journal article" date="2020" name="Cell">
        <title>Large-Scale Comparative Analyses of Tick Genomes Elucidate Their Genetic Diversity and Vector Capacities.</title>
        <authorList>
            <consortium name="Tick Genome and Microbiome Consortium (TIGMIC)"/>
            <person name="Jia N."/>
            <person name="Wang J."/>
            <person name="Shi W."/>
            <person name="Du L."/>
            <person name="Sun Y."/>
            <person name="Zhan W."/>
            <person name="Jiang J.F."/>
            <person name="Wang Q."/>
            <person name="Zhang B."/>
            <person name="Ji P."/>
            <person name="Bell-Sakyi L."/>
            <person name="Cui X.M."/>
            <person name="Yuan T.T."/>
            <person name="Jiang B.G."/>
            <person name="Yang W.F."/>
            <person name="Lam T.T."/>
            <person name="Chang Q.C."/>
            <person name="Ding S.J."/>
            <person name="Wang X.J."/>
            <person name="Zhu J.G."/>
            <person name="Ruan X.D."/>
            <person name="Zhao L."/>
            <person name="Wei J.T."/>
            <person name="Ye R.Z."/>
            <person name="Que T.C."/>
            <person name="Du C.H."/>
            <person name="Zhou Y.H."/>
            <person name="Cheng J.X."/>
            <person name="Dai P.F."/>
            <person name="Guo W.B."/>
            <person name="Han X.H."/>
            <person name="Huang E.J."/>
            <person name="Li L.F."/>
            <person name="Wei W."/>
            <person name="Gao Y.C."/>
            <person name="Liu J.Z."/>
            <person name="Shao H.Z."/>
            <person name="Wang X."/>
            <person name="Wang C.C."/>
            <person name="Yang T.C."/>
            <person name="Huo Q.B."/>
            <person name="Li W."/>
            <person name="Chen H.Y."/>
            <person name="Chen S.E."/>
            <person name="Zhou L.G."/>
            <person name="Ni X.B."/>
            <person name="Tian J.H."/>
            <person name="Sheng Y."/>
            <person name="Liu T."/>
            <person name="Pan Y.S."/>
            <person name="Xia L.Y."/>
            <person name="Li J."/>
            <person name="Zhao F."/>
            <person name="Cao W.C."/>
        </authorList>
    </citation>
    <scope>NUCLEOTIDE SEQUENCE</scope>
    <source>
        <strain evidence="1">Rmic-2018</strain>
    </source>
</reference>
<dbReference type="VEuPathDB" id="VectorBase:LOC119168650"/>
<dbReference type="AlphaFoldDB" id="A0A9J6DXR6"/>
<name>A0A9J6DXR6_RHIMP</name>
<evidence type="ECO:0000313" key="1">
    <source>
        <dbReference type="EMBL" id="KAH8027007.1"/>
    </source>
</evidence>
<comment type="caution">
    <text evidence="1">The sequence shown here is derived from an EMBL/GenBank/DDBJ whole genome shotgun (WGS) entry which is preliminary data.</text>
</comment>
<accession>A0A9J6DXR6</accession>
<reference evidence="1" key="2">
    <citation type="submission" date="2021-09" db="EMBL/GenBank/DDBJ databases">
        <authorList>
            <person name="Jia N."/>
            <person name="Wang J."/>
            <person name="Shi W."/>
            <person name="Du L."/>
            <person name="Sun Y."/>
            <person name="Zhan W."/>
            <person name="Jiang J."/>
            <person name="Wang Q."/>
            <person name="Zhang B."/>
            <person name="Ji P."/>
            <person name="Sakyi L.B."/>
            <person name="Cui X."/>
            <person name="Yuan T."/>
            <person name="Jiang B."/>
            <person name="Yang W."/>
            <person name="Lam T.T.-Y."/>
            <person name="Chang Q."/>
            <person name="Ding S."/>
            <person name="Wang X."/>
            <person name="Zhu J."/>
            <person name="Ruan X."/>
            <person name="Zhao L."/>
            <person name="Wei J."/>
            <person name="Que T."/>
            <person name="Du C."/>
            <person name="Cheng J."/>
            <person name="Dai P."/>
            <person name="Han X."/>
            <person name="Huang E."/>
            <person name="Gao Y."/>
            <person name="Liu J."/>
            <person name="Shao H."/>
            <person name="Ye R."/>
            <person name="Li L."/>
            <person name="Wei W."/>
            <person name="Wang X."/>
            <person name="Wang C."/>
            <person name="Huo Q."/>
            <person name="Li W."/>
            <person name="Guo W."/>
            <person name="Chen H."/>
            <person name="Chen S."/>
            <person name="Zhou L."/>
            <person name="Zhou L."/>
            <person name="Ni X."/>
            <person name="Tian J."/>
            <person name="Zhou Y."/>
            <person name="Sheng Y."/>
            <person name="Liu T."/>
            <person name="Pan Y."/>
            <person name="Xia L."/>
            <person name="Li J."/>
            <person name="Zhao F."/>
            <person name="Cao W."/>
        </authorList>
    </citation>
    <scope>NUCLEOTIDE SEQUENCE</scope>
    <source>
        <strain evidence="1">Rmic-2018</strain>
        <tissue evidence="1">Larvae</tissue>
    </source>
</reference>
<gene>
    <name evidence="1" type="ORF">HPB51_001322</name>
</gene>